<dbReference type="InterPro" id="IPR003593">
    <property type="entry name" value="AAA+_ATPase"/>
</dbReference>
<feature type="region of interest" description="Disordered" evidence="7">
    <location>
        <begin position="530"/>
        <end position="553"/>
    </location>
</feature>
<dbReference type="EMBL" id="QEAQ01000008">
    <property type="protein sequence ID" value="TPX61341.1"/>
    <property type="molecule type" value="Genomic_DNA"/>
</dbReference>
<dbReference type="PANTHER" id="PTHR45644:SF56">
    <property type="entry name" value="AAA ATPASE, PUTATIVE (AFU_ORTHOLOGUE AFUA_2G12920)-RELATED"/>
    <property type="match status" value="1"/>
</dbReference>
<dbReference type="InterPro" id="IPR027417">
    <property type="entry name" value="P-loop_NTPase"/>
</dbReference>
<feature type="region of interest" description="Disordered" evidence="7">
    <location>
        <begin position="431"/>
        <end position="452"/>
    </location>
</feature>
<sequence>MSSMLRSGPRLICRRFPRPQPVRTYASRNGTSAEQDKKKRGVGLRKAVEDEAAAEEHAFHASQFANPFSSEPRPPPPGPPPPPLGKPKQKQETLGLTPKSYGWNQNKLSPVTLSGLVSKCKTNIGPLLLERSASQSDDAPRLDSDQFPYPIHPSTLSQLRSTVSAVLRPGVHVDDNPVRALPAFREGIITLACPLKGSELYLKEMARSVAVENDADFMHIQTSEIMGELSAAEVVDNPPIESYRNPEGFITTKTVGRKRTMINPSSGAMVILNAGGPGGLMNEDDGDSNEDVPFVPYPWFRGYQGNNKERMIIPLGRVDAVEPYDEVQLLITDAWTRFFDRLWGARRGSSRPLILYYEDLADLISSDESKSTLMMGAFCKSLKAFRMTGENGSNIVVITPYTTTFGKLASTEGHGGGGLGGFIRALNAKASEADDDEPGPPRGGGAGGLDIFGGQREAPQGMSYSHPLAKYVGVSSVNVFPPSGVQKAELQKLLDADLRTIHLEANLRNLENVANYVHIPMTVRKELDKAGRLESRASRVSRSESKKKKSLAQQVSADKYPLGALTSRPLTWMEIETILLHSVTAQRQRTSKANTNDITSQDLQFGSDLFEANQLAVLDANHGTAHSGIFRDPSDRAKLTKREQTLLNQCLLKPDPATGSFNRVGGLAETKRTIEELISLPLTRPELFRTGILSQSTTGILLFGPPGTGKTLLARAVAAESGANFLNVQMSDISSMWVGENEKNVKSLFSLARKLAPTVIFVDEIDALLRARQRNAAQHMTNTINEFMQEWDGISSGGDASKAVIVVGATNRPFDLDEAVLRRLPRRILVPLPNAQARKEILAICLKDDEVVDREKLAETVAEWTEGWSGSDLRNFCIAAAYTAIRKSTADAATATATKPAFDLSHFKQALDSGDVRPSLTKRAELSQQIQDWDKLYGTGAGGMRGIIGDWGF</sequence>
<dbReference type="SMART" id="SM00382">
    <property type="entry name" value="AAA"/>
    <property type="match status" value="1"/>
</dbReference>
<reference evidence="9 10" key="1">
    <citation type="journal article" date="2019" name="Sci. Rep.">
        <title>Comparative genomics of chytrid fungi reveal insights into the obligate biotrophic and pathogenic lifestyle of Synchytrium endobioticum.</title>
        <authorList>
            <person name="van de Vossenberg B.T.L.H."/>
            <person name="Warris S."/>
            <person name="Nguyen H.D.T."/>
            <person name="van Gent-Pelzer M.P.E."/>
            <person name="Joly D.L."/>
            <person name="van de Geest H.C."/>
            <person name="Bonants P.J.M."/>
            <person name="Smith D.S."/>
            <person name="Levesque C.A."/>
            <person name="van der Lee T.A.J."/>
        </authorList>
    </citation>
    <scope>NUCLEOTIDE SEQUENCE [LARGE SCALE GENOMIC DNA]</scope>
    <source>
        <strain evidence="9 10">CBS 809.83</strain>
    </source>
</reference>
<evidence type="ECO:0000256" key="6">
    <source>
        <dbReference type="ARBA" id="ARBA00023128"/>
    </source>
</evidence>
<feature type="compositionally biased region" description="Gly residues" evidence="7">
    <location>
        <begin position="442"/>
        <end position="451"/>
    </location>
</feature>
<evidence type="ECO:0000313" key="9">
    <source>
        <dbReference type="EMBL" id="TPX61341.1"/>
    </source>
</evidence>
<dbReference type="PROSITE" id="PS00674">
    <property type="entry name" value="AAA"/>
    <property type="match status" value="1"/>
</dbReference>
<dbReference type="GO" id="GO:0005524">
    <property type="term" value="F:ATP binding"/>
    <property type="evidence" value="ECO:0007669"/>
    <property type="project" value="UniProtKB-KW"/>
</dbReference>
<keyword evidence="5" id="KW-0175">Coiled coil</keyword>
<keyword evidence="3" id="KW-1000">Mitochondrion outer membrane</keyword>
<dbReference type="Pfam" id="PF17862">
    <property type="entry name" value="AAA_lid_3"/>
    <property type="match status" value="1"/>
</dbReference>
<comment type="subcellular location">
    <subcellularLocation>
        <location evidence="1">Mitochondrion outer membrane</location>
        <topology evidence="1">Single-pass membrane protein</topology>
    </subcellularLocation>
</comment>
<keyword evidence="3" id="KW-0472">Membrane</keyword>
<dbReference type="InterPro" id="IPR003959">
    <property type="entry name" value="ATPase_AAA_core"/>
</dbReference>
<evidence type="ECO:0000313" key="10">
    <source>
        <dbReference type="Proteomes" id="UP000318582"/>
    </source>
</evidence>
<dbReference type="Pfam" id="PF00004">
    <property type="entry name" value="AAA"/>
    <property type="match status" value="1"/>
</dbReference>
<feature type="domain" description="AAA+ ATPase" evidence="8">
    <location>
        <begin position="696"/>
        <end position="834"/>
    </location>
</feature>
<feature type="compositionally biased region" description="Basic and acidic residues" evidence="7">
    <location>
        <begin position="46"/>
        <end position="59"/>
    </location>
</feature>
<evidence type="ECO:0000256" key="1">
    <source>
        <dbReference type="ARBA" id="ARBA00004572"/>
    </source>
</evidence>
<protein>
    <recommendedName>
        <fullName evidence="8">AAA+ ATPase domain-containing protein</fullName>
    </recommendedName>
</protein>
<dbReference type="Gene3D" id="3.40.50.300">
    <property type="entry name" value="P-loop containing nucleotide triphosphate hydrolases"/>
    <property type="match status" value="1"/>
</dbReference>
<proteinExistence type="predicted"/>
<dbReference type="GO" id="GO:0016887">
    <property type="term" value="F:ATP hydrolysis activity"/>
    <property type="evidence" value="ECO:0007669"/>
    <property type="project" value="InterPro"/>
</dbReference>
<evidence type="ECO:0000259" key="8">
    <source>
        <dbReference type="SMART" id="SM00382"/>
    </source>
</evidence>
<feature type="compositionally biased region" description="Basic and acidic residues" evidence="7">
    <location>
        <begin position="530"/>
        <end position="544"/>
    </location>
</feature>
<evidence type="ECO:0000256" key="4">
    <source>
        <dbReference type="ARBA" id="ARBA00022840"/>
    </source>
</evidence>
<dbReference type="FunFam" id="3.40.50.300:FF:001025">
    <property type="entry name" value="ATPase family, AAA domain-containing 2B"/>
    <property type="match status" value="1"/>
</dbReference>
<gene>
    <name evidence="9" type="ORF">PhCBS80983_g01186</name>
</gene>
<dbReference type="InterPro" id="IPR003960">
    <property type="entry name" value="ATPase_AAA_CS"/>
</dbReference>
<dbReference type="STRING" id="109895.A0A507EC59"/>
<keyword evidence="2" id="KW-0547">Nucleotide-binding</keyword>
<keyword evidence="4" id="KW-0067">ATP-binding</keyword>
<dbReference type="PANTHER" id="PTHR45644">
    <property type="entry name" value="AAA ATPASE, PUTATIVE (AFU_ORTHOLOGUE AFUA_2G12920)-RELATED-RELATED"/>
    <property type="match status" value="1"/>
</dbReference>
<feature type="compositionally biased region" description="Pro residues" evidence="7">
    <location>
        <begin position="72"/>
        <end position="85"/>
    </location>
</feature>
<accession>A0A507EC59</accession>
<dbReference type="Gene3D" id="1.10.8.60">
    <property type="match status" value="1"/>
</dbReference>
<evidence type="ECO:0000256" key="3">
    <source>
        <dbReference type="ARBA" id="ARBA00022787"/>
    </source>
</evidence>
<name>A0A507EC59_9FUNG</name>
<feature type="region of interest" description="Disordered" evidence="7">
    <location>
        <begin position="1"/>
        <end position="101"/>
    </location>
</feature>
<keyword evidence="6" id="KW-0496">Mitochondrion</keyword>
<keyword evidence="10" id="KW-1185">Reference proteome</keyword>
<dbReference type="AlphaFoldDB" id="A0A507EC59"/>
<dbReference type="SUPFAM" id="SSF52540">
    <property type="entry name" value="P-loop containing nucleoside triphosphate hydrolases"/>
    <property type="match status" value="1"/>
</dbReference>
<dbReference type="Proteomes" id="UP000318582">
    <property type="component" value="Unassembled WGS sequence"/>
</dbReference>
<evidence type="ECO:0000256" key="2">
    <source>
        <dbReference type="ARBA" id="ARBA00022741"/>
    </source>
</evidence>
<comment type="caution">
    <text evidence="9">The sequence shown here is derived from an EMBL/GenBank/DDBJ whole genome shotgun (WGS) entry which is preliminary data.</text>
</comment>
<dbReference type="InterPro" id="IPR051701">
    <property type="entry name" value="Mito_OM_Translocase_MSP1"/>
</dbReference>
<evidence type="ECO:0000256" key="7">
    <source>
        <dbReference type="SAM" id="MobiDB-lite"/>
    </source>
</evidence>
<dbReference type="InterPro" id="IPR041569">
    <property type="entry name" value="AAA_lid_3"/>
</dbReference>
<dbReference type="GO" id="GO:0005741">
    <property type="term" value="C:mitochondrial outer membrane"/>
    <property type="evidence" value="ECO:0007669"/>
    <property type="project" value="UniProtKB-SubCell"/>
</dbReference>
<evidence type="ECO:0000256" key="5">
    <source>
        <dbReference type="ARBA" id="ARBA00023054"/>
    </source>
</evidence>
<organism evidence="9 10">
    <name type="scientific">Powellomyces hirtus</name>
    <dbReference type="NCBI Taxonomy" id="109895"/>
    <lineage>
        <taxon>Eukaryota</taxon>
        <taxon>Fungi</taxon>
        <taxon>Fungi incertae sedis</taxon>
        <taxon>Chytridiomycota</taxon>
        <taxon>Chytridiomycota incertae sedis</taxon>
        <taxon>Chytridiomycetes</taxon>
        <taxon>Spizellomycetales</taxon>
        <taxon>Powellomycetaceae</taxon>
        <taxon>Powellomyces</taxon>
    </lineage>
</organism>